<dbReference type="AlphaFoldDB" id="A0A0C2F6Q9"/>
<name>A0A0C2F6Q9_ECOLX</name>
<evidence type="ECO:0000313" key="6">
    <source>
        <dbReference type="Proteomes" id="UP000447081"/>
    </source>
</evidence>
<dbReference type="EMBL" id="AAVTXU010000065">
    <property type="protein sequence ID" value="EGE1989107.1"/>
    <property type="molecule type" value="Genomic_DNA"/>
</dbReference>
<evidence type="ECO:0000313" key="2">
    <source>
        <dbReference type="EMBL" id="EFH6649821.1"/>
    </source>
</evidence>
<feature type="transmembrane region" description="Helical" evidence="1">
    <location>
        <begin position="195"/>
        <end position="214"/>
    </location>
</feature>
<dbReference type="Proteomes" id="UP000854059">
    <property type="component" value="Unassembled WGS sequence"/>
</dbReference>
<dbReference type="Proteomes" id="UP000521994">
    <property type="component" value="Unassembled WGS sequence"/>
</dbReference>
<gene>
    <name evidence="3" type="ORF">BG944_002707</name>
    <name evidence="4" type="ORF">DL968_16015</name>
    <name evidence="2" type="ORF">GNW61_13865</name>
    <name evidence="5" type="ORF">GRW24_00990</name>
</gene>
<reference evidence="5 6" key="3">
    <citation type="submission" date="2019-12" db="EMBL/GenBank/DDBJ databases">
        <title>Enteriobacteria Tanzani isolates_10434.</title>
        <authorList>
            <person name="Subbiah M."/>
            <person name="Call D."/>
        </authorList>
    </citation>
    <scope>NUCLEOTIDE SEQUENCE [LARGE SCALE GENOMIC DNA]</scope>
    <source>
        <strain evidence="5 6">10434wG3</strain>
    </source>
</reference>
<accession>A0A0C2F6Q9</accession>
<dbReference type="Proteomes" id="UP000530628">
    <property type="component" value="Unassembled WGS sequence"/>
</dbReference>
<keyword evidence="1" id="KW-0812">Transmembrane</keyword>
<keyword evidence="1" id="KW-1133">Transmembrane helix</keyword>
<dbReference type="EMBL" id="AASXRC010000013">
    <property type="protein sequence ID" value="EFI0213534.1"/>
    <property type="molecule type" value="Genomic_DNA"/>
</dbReference>
<evidence type="ECO:0000313" key="8">
    <source>
        <dbReference type="Proteomes" id="UP000530628"/>
    </source>
</evidence>
<comment type="caution">
    <text evidence="5">The sequence shown here is derived from an EMBL/GenBank/DDBJ whole genome shotgun (WGS) entry which is preliminary data.</text>
</comment>
<dbReference type="EMBL" id="AASWOY010000032">
    <property type="protein sequence ID" value="EFH6649821.1"/>
    <property type="molecule type" value="Genomic_DNA"/>
</dbReference>
<evidence type="ECO:0000313" key="4">
    <source>
        <dbReference type="EMBL" id="EGE1989107.1"/>
    </source>
</evidence>
<dbReference type="RefSeq" id="WP_000290349.1">
    <property type="nucleotide sequence ID" value="NZ_AP024123.1"/>
</dbReference>
<dbReference type="Proteomes" id="UP000447081">
    <property type="component" value="Unassembled WGS sequence"/>
</dbReference>
<organism evidence="5 6">
    <name type="scientific">Escherichia coli</name>
    <dbReference type="NCBI Taxonomy" id="562"/>
    <lineage>
        <taxon>Bacteria</taxon>
        <taxon>Pseudomonadati</taxon>
        <taxon>Pseudomonadota</taxon>
        <taxon>Gammaproteobacteria</taxon>
        <taxon>Enterobacterales</taxon>
        <taxon>Enterobacteriaceae</taxon>
        <taxon>Escherichia</taxon>
    </lineage>
</organism>
<keyword evidence="1" id="KW-0472">Membrane</keyword>
<evidence type="ECO:0000256" key="1">
    <source>
        <dbReference type="SAM" id="Phobius"/>
    </source>
</evidence>
<proteinExistence type="predicted"/>
<reference evidence="3 7" key="4">
    <citation type="submission" date="2020-02" db="EMBL/GenBank/DDBJ databases">
        <authorList>
            <consortium name="PulseNet: The National Subtyping Network for Foodborne Disease Surveillance"/>
            <person name="Tarr C.L."/>
            <person name="Trees E."/>
            <person name="Katz L.S."/>
            <person name="Carleton-Romer H.A."/>
            <person name="Stroika S."/>
            <person name="Kucerova Z."/>
            <person name="Roache K.F."/>
            <person name="Sabol A.L."/>
            <person name="Besser J."/>
            <person name="Gerner-Smidt P."/>
        </authorList>
    </citation>
    <scope>NUCLEOTIDE SEQUENCE [LARGE SCALE GENOMIC DNA]</scope>
    <source>
        <strain evidence="3 7">2014C-3796</strain>
    </source>
</reference>
<reference evidence="2 8" key="2">
    <citation type="submission" date="2019-11" db="EMBL/GenBank/DDBJ databases">
        <authorList>
            <consortium name="GenomeTrakr network: Whole genome sequencing for foodborne pathogen traceback"/>
        </authorList>
    </citation>
    <scope>NUCLEOTIDE SEQUENCE [LARGE SCALE GENOMIC DNA]</scope>
    <source>
        <strain evidence="2 8">PSU-2072</strain>
    </source>
</reference>
<evidence type="ECO:0000313" key="5">
    <source>
        <dbReference type="EMBL" id="MXJ07080.1"/>
    </source>
</evidence>
<sequence>MAVNSNGSNNRVAGRDFHEKNIQIERYDGSHTVNIAIPSNNDDDDRPLLKAQRKELNSLVAAIAEASNTEAFIIWQKVHAEIGVAGIDDMTVNQYKTAESFLHAMLERCKDHDACKALVSLLLRNSEDCGLRQKLLRYCHINFGTGRLNDLTRSQLQSALSWLEQQSASSHTESSTLPEVRLRASELIRLYPKEIIFFICVGVLVGGVISRAFFNL</sequence>
<evidence type="ECO:0000313" key="3">
    <source>
        <dbReference type="EMBL" id="EFI0213534.1"/>
    </source>
</evidence>
<dbReference type="EMBL" id="WUIG01000005">
    <property type="protein sequence ID" value="MXJ07080.1"/>
    <property type="molecule type" value="Genomic_DNA"/>
</dbReference>
<reference evidence="4" key="1">
    <citation type="submission" date="2018-05" db="EMBL/GenBank/DDBJ databases">
        <authorList>
            <person name="Ashton P.M."/>
            <person name="Dallman T."/>
            <person name="Nair S."/>
            <person name="De Pinna E."/>
            <person name="Peters T."/>
            <person name="Grant K."/>
        </authorList>
    </citation>
    <scope>NUCLEOTIDE SEQUENCE</scope>
    <source>
        <strain evidence="4">412057</strain>
    </source>
</reference>
<evidence type="ECO:0000313" key="7">
    <source>
        <dbReference type="Proteomes" id="UP000521994"/>
    </source>
</evidence>
<protein>
    <submittedName>
        <fullName evidence="5">Uncharacterized protein</fullName>
    </submittedName>
</protein>